<feature type="region of interest" description="Disordered" evidence="1">
    <location>
        <begin position="88"/>
        <end position="111"/>
    </location>
</feature>
<accession>A0ABR4WQB4</accession>
<feature type="region of interest" description="Disordered" evidence="1">
    <location>
        <begin position="35"/>
        <end position="75"/>
    </location>
</feature>
<feature type="compositionally biased region" description="Basic and acidic residues" evidence="1">
    <location>
        <begin position="51"/>
        <end position="67"/>
    </location>
</feature>
<dbReference type="Proteomes" id="UP000029721">
    <property type="component" value="Unassembled WGS sequence"/>
</dbReference>
<feature type="chain" id="PRO_5045556982" evidence="2">
    <location>
        <begin position="25"/>
        <end position="128"/>
    </location>
</feature>
<proteinExistence type="predicted"/>
<feature type="signal peptide" evidence="2">
    <location>
        <begin position="1"/>
        <end position="24"/>
    </location>
</feature>
<keyword evidence="4" id="KW-1185">Reference proteome</keyword>
<reference evidence="3 4" key="1">
    <citation type="submission" date="2014-06" db="EMBL/GenBank/DDBJ databases">
        <title>Draft genome sequence of an extremely salt tolerant bacteria Halomonas salina/CIFRI 1.</title>
        <authorList>
            <person name="Behera B.D."/>
            <person name="Meena D.K."/>
            <person name="Das P."/>
            <person name="Maharana J."/>
            <person name="Paria P."/>
            <person name="Sharma A.P."/>
            <person name="Shamsudheen K.V."/>
            <person name="Rijit J."/>
            <person name="Dixit V."/>
            <person name="Verma A."/>
            <person name="Scaria V."/>
            <person name="Sivasubbu S."/>
        </authorList>
    </citation>
    <scope>NUCLEOTIDE SEQUENCE [LARGE SCALE GENOMIC DNA]</scope>
    <source>
        <strain evidence="3 4">CIFRI 1</strain>
    </source>
</reference>
<protein>
    <submittedName>
        <fullName evidence="3">Uncharacterized protein</fullName>
    </submittedName>
</protein>
<gene>
    <name evidence="3" type="ORF">FP66_13680</name>
</gene>
<comment type="caution">
    <text evidence="3">The sequence shown here is derived from an EMBL/GenBank/DDBJ whole genome shotgun (WGS) entry which is preliminary data.</text>
</comment>
<evidence type="ECO:0000313" key="4">
    <source>
        <dbReference type="Proteomes" id="UP000029721"/>
    </source>
</evidence>
<evidence type="ECO:0000256" key="1">
    <source>
        <dbReference type="SAM" id="MobiDB-lite"/>
    </source>
</evidence>
<feature type="compositionally biased region" description="Basic and acidic residues" evidence="1">
    <location>
        <begin position="88"/>
        <end position="98"/>
    </location>
</feature>
<evidence type="ECO:0000313" key="3">
    <source>
        <dbReference type="EMBL" id="KGE76902.1"/>
    </source>
</evidence>
<organism evidence="3 4">
    <name type="scientific">Halomonas salina</name>
    <dbReference type="NCBI Taxonomy" id="42565"/>
    <lineage>
        <taxon>Bacteria</taxon>
        <taxon>Pseudomonadati</taxon>
        <taxon>Pseudomonadota</taxon>
        <taxon>Gammaproteobacteria</taxon>
        <taxon>Oceanospirillales</taxon>
        <taxon>Halomonadaceae</taxon>
        <taxon>Halomonas</taxon>
    </lineage>
</organism>
<evidence type="ECO:0000256" key="2">
    <source>
        <dbReference type="SAM" id="SignalP"/>
    </source>
</evidence>
<dbReference type="RefSeq" id="WP_035599313.1">
    <property type="nucleotide sequence ID" value="NZ_JOKD01000061.1"/>
</dbReference>
<keyword evidence="2" id="KW-0732">Signal</keyword>
<sequence>MRRPTTALLASLLLPLSLLTPAMADDIRHGPVVYGTGGTHQHGPVVYGNGPDDREVPGRYRTHPREAKPRRRDYATPLIIVEPRIDLDDRWRPHDPRPRHPHGPRRIDRDRIGESHWFLERDGARGRH</sequence>
<name>A0ABR4WQB4_9GAMM</name>
<dbReference type="EMBL" id="JOKD01000061">
    <property type="protein sequence ID" value="KGE76902.1"/>
    <property type="molecule type" value="Genomic_DNA"/>
</dbReference>